<sequence>MNVREPEGTGPAAPLLRLRLFGGFRATRDGGPPLAERWPRPGASALVKLLAVVPGHRLHRQQIVAVCWPDADQRTAAGSLRVALHSARHTLEPELLPRAASSYLVSDGAFLRLDPATVRIDADEAESSARAALTDGGVDALTAALDLFTGEILPEDRYARWADDRRSRLALLREQLLLRLGREHLDRGAAADAVSVAQQVLAASPAEELAHRILMDAWLRQGLRRRAVHQYHVCREALDTELGVRPGPETEWLHRAALASAPAPGPATPLLPAPLRAGGSAPPLRGRDAVLDRLLAEAGPPVTLLTGEAGVGKTRLVGEVARRAVAAGTAVLWGGSQDAEGHTPYGAFAEALEGWLAEHTAAERARVGAEYPELAAFLPSLGQVGATGERSPEEERDRLFRASTALLGDLAAVRPVLVVLDDLHAADTGSYQLLGHLARRAVERGTALRFLVTYREEELPEGDRRRSVVASLIRQRLCVREELGRLDEEACLAVVRDAAADVSRHEHDTTADLSRHEYGTTADLSPDKHDTTADVSHDVRDATADVSRDEHDAPADLFRDEHARRVWELSLGNPLFAVELARDLTAGGTGDFAPEGIRELVSDRLVRIDADARRIVEALSVAGGEAALSELLDVAELGLRPPVSGAAAADALERAIAASLVEERQIVVAGRPVAGVAFRHPLVRLTCYEQLTVVRRRQLHAAFAQAVQRRRPDAVDTLASHFARADDPRAAEYLRRAAERAAALYANDTADRYYRDLVDRLDVDAARARLAHAHVLRRMGHFAQAADTVRLALAEFERRGDHDDEVLAAALLAETLVKASAPRSGRRALREHPVTVDTAPEPAAGHYLALSVVRCVEGRYTAGAEAARSALAAARSVPGVRGQGLVARAFALQAANLGLAGRFDQAREAGDEALAPAEAYGDPTLLGSVLSTLRENARRSGRLRQAVEIGARALGLAEQSGDPTAAAFERTNLAELRLLLEEPEPARVLAEQAVAGAEAYDAWCFPYTLATMARVRLFSGETAEGAALLDRAERAAAAHGDRQAEHEVRTARAELALYARRPDEALRALEGYADDAPVPMAWAELLSGRAEAAVRLARAEVARAERTGERLAEVEARIVLGASLSRLARTPEGTTELSRAESLAEALPYPAGTRRAAWARNLLHETQQR</sequence>
<organism evidence="4">
    <name type="scientific">Streptomyces sp. NBC_00148</name>
    <dbReference type="NCBI Taxonomy" id="2903626"/>
    <lineage>
        <taxon>Bacteria</taxon>
        <taxon>Bacillati</taxon>
        <taxon>Actinomycetota</taxon>
        <taxon>Actinomycetes</taxon>
        <taxon>Kitasatosporales</taxon>
        <taxon>Streptomycetaceae</taxon>
        <taxon>Streptomyces</taxon>
    </lineage>
</organism>
<dbReference type="SMART" id="SM01043">
    <property type="entry name" value="BTAD"/>
    <property type="match status" value="1"/>
</dbReference>
<dbReference type="InterPro" id="IPR005158">
    <property type="entry name" value="BTAD"/>
</dbReference>
<evidence type="ECO:0000256" key="1">
    <source>
        <dbReference type="ARBA" id="ARBA00023012"/>
    </source>
</evidence>
<dbReference type="SUPFAM" id="SSF52540">
    <property type="entry name" value="P-loop containing nucleoside triphosphate hydrolases"/>
    <property type="match status" value="1"/>
</dbReference>
<dbReference type="SUPFAM" id="SSF48452">
    <property type="entry name" value="TPR-like"/>
    <property type="match status" value="2"/>
</dbReference>
<evidence type="ECO:0000313" key="4">
    <source>
        <dbReference type="EMBL" id="WTQ77241.1"/>
    </source>
</evidence>
<feature type="region of interest" description="Disordered" evidence="2">
    <location>
        <begin position="504"/>
        <end position="548"/>
    </location>
</feature>
<feature type="domain" description="Bacterial transcriptional activator" evidence="3">
    <location>
        <begin position="120"/>
        <end position="258"/>
    </location>
</feature>
<dbReference type="Gene3D" id="1.25.40.10">
    <property type="entry name" value="Tetratricopeptide repeat domain"/>
    <property type="match status" value="2"/>
</dbReference>
<dbReference type="Pfam" id="PF13191">
    <property type="entry name" value="AAA_16"/>
    <property type="match status" value="1"/>
</dbReference>
<gene>
    <name evidence="4" type="ORF">OG222_30735</name>
</gene>
<name>A0AAU1M0V7_9ACTN</name>
<dbReference type="InterPro" id="IPR051677">
    <property type="entry name" value="AfsR-DnrI-RedD_regulator"/>
</dbReference>
<feature type="compositionally biased region" description="Basic and acidic residues" evidence="2">
    <location>
        <begin position="504"/>
        <end position="518"/>
    </location>
</feature>
<dbReference type="InterPro" id="IPR036388">
    <property type="entry name" value="WH-like_DNA-bd_sf"/>
</dbReference>
<proteinExistence type="predicted"/>
<dbReference type="PANTHER" id="PTHR35807">
    <property type="entry name" value="TRANSCRIPTIONAL REGULATOR REDD-RELATED"/>
    <property type="match status" value="1"/>
</dbReference>
<accession>A0AAU1M0V7</accession>
<dbReference type="InterPro" id="IPR011990">
    <property type="entry name" value="TPR-like_helical_dom_sf"/>
</dbReference>
<dbReference type="Gene3D" id="3.40.50.300">
    <property type="entry name" value="P-loop containing nucleotide triphosphate hydrolases"/>
    <property type="match status" value="1"/>
</dbReference>
<dbReference type="Gene3D" id="1.10.10.10">
    <property type="entry name" value="Winged helix-like DNA-binding domain superfamily/Winged helix DNA-binding domain"/>
    <property type="match status" value="1"/>
</dbReference>
<reference evidence="4" key="1">
    <citation type="submission" date="2022-10" db="EMBL/GenBank/DDBJ databases">
        <title>The complete genomes of actinobacterial strains from the NBC collection.</title>
        <authorList>
            <person name="Joergensen T.S."/>
            <person name="Alvarez Arevalo M."/>
            <person name="Sterndorff E.B."/>
            <person name="Faurdal D."/>
            <person name="Vuksanovic O."/>
            <person name="Mourched A.-S."/>
            <person name="Charusanti P."/>
            <person name="Shaw S."/>
            <person name="Blin K."/>
            <person name="Weber T."/>
        </authorList>
    </citation>
    <scope>NUCLEOTIDE SEQUENCE</scope>
    <source>
        <strain evidence="4">NBC_00148</strain>
    </source>
</reference>
<dbReference type="GO" id="GO:0000160">
    <property type="term" value="P:phosphorelay signal transduction system"/>
    <property type="evidence" value="ECO:0007669"/>
    <property type="project" value="UniProtKB-KW"/>
</dbReference>
<evidence type="ECO:0000259" key="3">
    <source>
        <dbReference type="SMART" id="SM01043"/>
    </source>
</evidence>
<keyword evidence="1" id="KW-0902">Two-component regulatory system</keyword>
<dbReference type="AlphaFoldDB" id="A0AAU1M0V7"/>
<dbReference type="InterPro" id="IPR041664">
    <property type="entry name" value="AAA_16"/>
</dbReference>
<feature type="compositionally biased region" description="Basic and acidic residues" evidence="2">
    <location>
        <begin position="525"/>
        <end position="548"/>
    </location>
</feature>
<dbReference type="EMBL" id="CP108169">
    <property type="protein sequence ID" value="WTQ77241.1"/>
    <property type="molecule type" value="Genomic_DNA"/>
</dbReference>
<dbReference type="Pfam" id="PF03704">
    <property type="entry name" value="BTAD"/>
    <property type="match status" value="1"/>
</dbReference>
<evidence type="ECO:0000256" key="2">
    <source>
        <dbReference type="SAM" id="MobiDB-lite"/>
    </source>
</evidence>
<dbReference type="InterPro" id="IPR027417">
    <property type="entry name" value="P-loop_NTPase"/>
</dbReference>
<protein>
    <submittedName>
        <fullName evidence="4">AAA family ATPase</fullName>
    </submittedName>
</protein>
<dbReference type="PANTHER" id="PTHR35807:SF2">
    <property type="entry name" value="TRANSCRIPTIONAL ACTIVATOR DOMAIN"/>
    <property type="match status" value="1"/>
</dbReference>